<dbReference type="VEuPathDB" id="FungiDB:EMCG_09544"/>
<organism evidence="1 2">
    <name type="scientific">[Emmonsia] crescens</name>
    <dbReference type="NCBI Taxonomy" id="73230"/>
    <lineage>
        <taxon>Eukaryota</taxon>
        <taxon>Fungi</taxon>
        <taxon>Dikarya</taxon>
        <taxon>Ascomycota</taxon>
        <taxon>Pezizomycotina</taxon>
        <taxon>Eurotiomycetes</taxon>
        <taxon>Eurotiomycetidae</taxon>
        <taxon>Onygenales</taxon>
        <taxon>Ajellomycetaceae</taxon>
        <taxon>Emergomyces</taxon>
    </lineage>
</organism>
<protein>
    <submittedName>
        <fullName evidence="1">Uncharacterized protein</fullName>
    </submittedName>
</protein>
<evidence type="ECO:0000313" key="2">
    <source>
        <dbReference type="Proteomes" id="UP000226031"/>
    </source>
</evidence>
<comment type="caution">
    <text evidence="1">The sequence shown here is derived from an EMBL/GenBank/DDBJ whole genome shotgun (WGS) entry which is preliminary data.</text>
</comment>
<proteinExistence type="predicted"/>
<name>A0A2B7Z552_9EURO</name>
<dbReference type="Proteomes" id="UP000226031">
    <property type="component" value="Unassembled WGS sequence"/>
</dbReference>
<keyword evidence="2" id="KW-1185">Reference proteome</keyword>
<dbReference type="VEuPathDB" id="FungiDB:EMCG_09545"/>
<sequence>MQNLPNLSISRRKIDGPTLYPYEPSTDEYTYVASAFNLAIPMFTNPWSKEVFANIALLFDSHSMQSQLFQEDKSQAEASVFWFTRELQTRPPRIVLEDNIVNTGCLGYHPRLPWDNDDGNFPFEMQGVHLNTKIINDMVAAGNGKSEESQQRFRNFQFAFATTFVHEIGAHMFLTWLGGGRPDTPAEMAVPGYEFGGSPGESGRFFELHAFGGTTEYYQDDKEDNGQSGVPYQLDANGGAWKIDPDVINRLCSHGEITLPFNRVGSMVDRTTLNSIGQNSINPFQTPPPVFMGKQSDIQPQLRFLKSYTVSVSDLKQIPKNPAKRLVAIA</sequence>
<reference evidence="1 2" key="1">
    <citation type="submission" date="2017-10" db="EMBL/GenBank/DDBJ databases">
        <title>Comparative genomics in systemic dimorphic fungi from Ajellomycetaceae.</title>
        <authorList>
            <person name="Munoz J.F."/>
            <person name="Mcewen J.G."/>
            <person name="Clay O.K."/>
            <person name="Cuomo C.A."/>
        </authorList>
    </citation>
    <scope>NUCLEOTIDE SEQUENCE [LARGE SCALE GENOMIC DNA]</scope>
    <source>
        <strain evidence="1 2">UAMH4076</strain>
    </source>
</reference>
<evidence type="ECO:0000313" key="1">
    <source>
        <dbReference type="EMBL" id="PGH28550.1"/>
    </source>
</evidence>
<gene>
    <name evidence="1" type="ORF">GX50_08711</name>
</gene>
<dbReference type="AlphaFoldDB" id="A0A2B7Z552"/>
<dbReference type="EMBL" id="PDND01000379">
    <property type="protein sequence ID" value="PGH28550.1"/>
    <property type="molecule type" value="Genomic_DNA"/>
</dbReference>
<accession>A0A2B7Z552</accession>